<reference evidence="2" key="1">
    <citation type="submission" date="2022-07" db="EMBL/GenBank/DDBJ databases">
        <title>Phylogenomic reconstructions and comparative analyses of Kickxellomycotina fungi.</title>
        <authorList>
            <person name="Reynolds N.K."/>
            <person name="Stajich J.E."/>
            <person name="Barry K."/>
            <person name="Grigoriev I.V."/>
            <person name="Crous P."/>
            <person name="Smith M.E."/>
        </authorList>
    </citation>
    <scope>NUCLEOTIDE SEQUENCE</scope>
    <source>
        <strain evidence="2">NRRL 1565</strain>
    </source>
</reference>
<evidence type="ECO:0000313" key="2">
    <source>
        <dbReference type="EMBL" id="KAJ2804313.1"/>
    </source>
</evidence>
<protein>
    <submittedName>
        <fullName evidence="2">Uncharacterized protein</fullName>
    </submittedName>
</protein>
<accession>A0A9W8LS70</accession>
<dbReference type="Proteomes" id="UP001140094">
    <property type="component" value="Unassembled WGS sequence"/>
</dbReference>
<keyword evidence="3" id="KW-1185">Reference proteome</keyword>
<feature type="compositionally biased region" description="Acidic residues" evidence="1">
    <location>
        <begin position="152"/>
        <end position="165"/>
    </location>
</feature>
<dbReference type="OrthoDB" id="5599948at2759"/>
<gene>
    <name evidence="2" type="ORF">H4R20_002558</name>
</gene>
<evidence type="ECO:0000313" key="3">
    <source>
        <dbReference type="Proteomes" id="UP001140094"/>
    </source>
</evidence>
<feature type="region of interest" description="Disordered" evidence="1">
    <location>
        <begin position="119"/>
        <end position="218"/>
    </location>
</feature>
<dbReference type="AlphaFoldDB" id="A0A9W8LS70"/>
<name>A0A9W8LS70_9FUNG</name>
<sequence>MPNEKTDKGSVNANGIASILQNIFHVPPEKITIDGHPVLDNDMNRLNHGGSIDVMVMDPNNPKGSVLQGKFDKGSKGKNDDDDDDDLMDDLDDDLDSEPVTHSLNVDRFRHRNKGNIRLEMSEPLTKDMSTVGAADDNHSDSDGSDTNAYDSDSDSDTEEDEDSESSYATPTETITHSDDATKSPAPTTTTRSHRTESPTSTDTTDDIAHPTSTSNKR</sequence>
<feature type="region of interest" description="Disordered" evidence="1">
    <location>
        <begin position="58"/>
        <end position="99"/>
    </location>
</feature>
<feature type="compositionally biased region" description="Acidic residues" evidence="1">
    <location>
        <begin position="80"/>
        <end position="97"/>
    </location>
</feature>
<comment type="caution">
    <text evidence="2">The sequence shown here is derived from an EMBL/GenBank/DDBJ whole genome shotgun (WGS) entry which is preliminary data.</text>
</comment>
<dbReference type="EMBL" id="JANBUO010000414">
    <property type="protein sequence ID" value="KAJ2804313.1"/>
    <property type="molecule type" value="Genomic_DNA"/>
</dbReference>
<evidence type="ECO:0000256" key="1">
    <source>
        <dbReference type="SAM" id="MobiDB-lite"/>
    </source>
</evidence>
<feature type="compositionally biased region" description="Basic and acidic residues" evidence="1">
    <location>
        <begin position="70"/>
        <end position="79"/>
    </location>
</feature>
<proteinExistence type="predicted"/>
<organism evidence="2 3">
    <name type="scientific">Coemansia guatemalensis</name>
    <dbReference type="NCBI Taxonomy" id="2761395"/>
    <lineage>
        <taxon>Eukaryota</taxon>
        <taxon>Fungi</taxon>
        <taxon>Fungi incertae sedis</taxon>
        <taxon>Zoopagomycota</taxon>
        <taxon>Kickxellomycotina</taxon>
        <taxon>Kickxellomycetes</taxon>
        <taxon>Kickxellales</taxon>
        <taxon>Kickxellaceae</taxon>
        <taxon>Coemansia</taxon>
    </lineage>
</organism>